<sequence>MFRKNVNLKLNRDWRFLGWLNFAIADNDAANIPAADFFKGVAGFVYRPVDNDKLNILACYNYFRDLGPVGQVTKCGEADGPKQVGPIVSIDASYDISQWLTLGAKYGYRQGRVSLGRGSDEFVSSNTHLGVIRGDVHVVKNWDRLIEGRVLTNDIADNTRYGVLTAIYRHVGNNAKIGVGYSFTDFSDDLGDQSHASKGFFINLLGKF</sequence>
<evidence type="ECO:0000313" key="1">
    <source>
        <dbReference type="EMBL" id="GAA0464831.1"/>
    </source>
</evidence>
<dbReference type="Proteomes" id="UP001500713">
    <property type="component" value="Unassembled WGS sequence"/>
</dbReference>
<accession>A0ABN1A0T2</accession>
<dbReference type="SUPFAM" id="SSF56935">
    <property type="entry name" value="Porins"/>
    <property type="match status" value="1"/>
</dbReference>
<protein>
    <submittedName>
        <fullName evidence="1">Uncharacterized protein</fullName>
    </submittedName>
</protein>
<organism evidence="1 2">
    <name type="scientific">Parasphingorhabdus litoris</name>
    <dbReference type="NCBI Taxonomy" id="394733"/>
    <lineage>
        <taxon>Bacteria</taxon>
        <taxon>Pseudomonadati</taxon>
        <taxon>Pseudomonadota</taxon>
        <taxon>Alphaproteobacteria</taxon>
        <taxon>Sphingomonadales</taxon>
        <taxon>Sphingomonadaceae</taxon>
        <taxon>Parasphingorhabdus</taxon>
    </lineage>
</organism>
<dbReference type="EMBL" id="BAAAEM010000002">
    <property type="protein sequence ID" value="GAA0464831.1"/>
    <property type="molecule type" value="Genomic_DNA"/>
</dbReference>
<evidence type="ECO:0000313" key="2">
    <source>
        <dbReference type="Proteomes" id="UP001500713"/>
    </source>
</evidence>
<comment type="caution">
    <text evidence="1">The sequence shown here is derived from an EMBL/GenBank/DDBJ whole genome shotgun (WGS) entry which is preliminary data.</text>
</comment>
<reference evidence="1 2" key="1">
    <citation type="journal article" date="2019" name="Int. J. Syst. Evol. Microbiol.">
        <title>The Global Catalogue of Microorganisms (GCM) 10K type strain sequencing project: providing services to taxonomists for standard genome sequencing and annotation.</title>
        <authorList>
            <consortium name="The Broad Institute Genomics Platform"/>
            <consortium name="The Broad Institute Genome Sequencing Center for Infectious Disease"/>
            <person name="Wu L."/>
            <person name="Ma J."/>
        </authorList>
    </citation>
    <scope>NUCLEOTIDE SEQUENCE [LARGE SCALE GENOMIC DNA]</scope>
    <source>
        <strain evidence="1 2">JCM 14162</strain>
    </source>
</reference>
<proteinExistence type="predicted"/>
<name>A0ABN1A0T2_9SPHN</name>
<keyword evidence="2" id="KW-1185">Reference proteome</keyword>
<gene>
    <name evidence="1" type="ORF">GCM10009096_01670</name>
</gene>